<dbReference type="Pfam" id="PF07797">
    <property type="entry name" value="DUF1639"/>
    <property type="match status" value="1"/>
</dbReference>
<feature type="compositionally biased region" description="Pro residues" evidence="1">
    <location>
        <begin position="160"/>
        <end position="169"/>
    </location>
</feature>
<dbReference type="PANTHER" id="PTHR33130:SF43">
    <property type="entry name" value="OS01G0688600 PROTEIN"/>
    <property type="match status" value="1"/>
</dbReference>
<feature type="compositionally biased region" description="Basic residues" evidence="1">
    <location>
        <begin position="110"/>
        <end position="122"/>
    </location>
</feature>
<dbReference type="EMBL" id="LR862131">
    <property type="protein sequence ID" value="CAD1837123.1"/>
    <property type="molecule type" value="Genomic_DNA"/>
</dbReference>
<organism evidence="2">
    <name type="scientific">Ananas comosus var. bracteatus</name>
    <name type="common">red pineapple</name>
    <dbReference type="NCBI Taxonomy" id="296719"/>
    <lineage>
        <taxon>Eukaryota</taxon>
        <taxon>Viridiplantae</taxon>
        <taxon>Streptophyta</taxon>
        <taxon>Embryophyta</taxon>
        <taxon>Tracheophyta</taxon>
        <taxon>Spermatophyta</taxon>
        <taxon>Magnoliopsida</taxon>
        <taxon>Liliopsida</taxon>
        <taxon>Poales</taxon>
        <taxon>Bromeliaceae</taxon>
        <taxon>Bromelioideae</taxon>
        <taxon>Ananas</taxon>
    </lineage>
</organism>
<accession>A0A6V7Q261</accession>
<gene>
    <name evidence="2" type="ORF">CB5_LOCUS20334</name>
</gene>
<dbReference type="InterPro" id="IPR012438">
    <property type="entry name" value="DUF1639"/>
</dbReference>
<sequence>MEGKCKLGLHCVTFRVSTFSGYKFRWKTQGRDRSTCTHGGLYAVDAPASEASEKIRRQPRNTDTAAHFPAGCRPRRRGRSTGGRRHRSASAAALPAAPPDPRFPSLNNTSHHRNALKTRTRRNPPITNALPPRQQRRKKKMRQAEEEEKEKEKEKENEAPLPPLPPPSLPMWNLRSRRRAASGDQKTGLPFRPLPDRDNPLPIRQKSPTFSFALSKAEIKNDFMHITGKRPGWRPKKRWPRSIQQQLASLFPGEFLWNIPRNSRRDLWDDIF</sequence>
<dbReference type="AlphaFoldDB" id="A0A6V7Q261"/>
<proteinExistence type="predicted"/>
<protein>
    <submittedName>
        <fullName evidence="2">Uncharacterized protein</fullName>
    </submittedName>
</protein>
<evidence type="ECO:0000256" key="1">
    <source>
        <dbReference type="SAM" id="MobiDB-lite"/>
    </source>
</evidence>
<feature type="compositionally biased region" description="Basic residues" evidence="1">
    <location>
        <begin position="73"/>
        <end position="88"/>
    </location>
</feature>
<evidence type="ECO:0000313" key="2">
    <source>
        <dbReference type="EMBL" id="CAD1837123.1"/>
    </source>
</evidence>
<dbReference type="PANTHER" id="PTHR33130">
    <property type="entry name" value="PUTATIVE (DUF1639)-RELATED"/>
    <property type="match status" value="1"/>
</dbReference>
<feature type="region of interest" description="Disordered" evidence="1">
    <location>
        <begin position="48"/>
        <end position="203"/>
    </location>
</feature>
<name>A0A6V7Q261_ANACO</name>
<reference evidence="2" key="1">
    <citation type="submission" date="2020-07" db="EMBL/GenBank/DDBJ databases">
        <authorList>
            <person name="Lin J."/>
        </authorList>
    </citation>
    <scope>NUCLEOTIDE SEQUENCE</scope>
</reference>